<keyword evidence="1" id="KW-0812">Transmembrane</keyword>
<keyword evidence="1" id="KW-0472">Membrane</keyword>
<sequence length="173" mass="19902">MAFSEEYLKDYEKKIRELPVEELYDILSQIRDHGFQADDSPERIRIIEKRIIELTGDKDSILPMPQYSQKLNEKYLNKTTLGSFTFKIGGLVLIFVGIGFSDNTSNQYTPFNFITCGLGLLVFVLGCLFDGQIRLYVRDLTAVRTREDHPRDFWFIISILGLIGVGLIIWGLL</sequence>
<protein>
    <submittedName>
        <fullName evidence="3">Putative membrane protein</fullName>
    </submittedName>
</protein>
<name>C9RNU1_FIBSS</name>
<evidence type="ECO:0000313" key="5">
    <source>
        <dbReference type="Proteomes" id="UP000001497"/>
    </source>
</evidence>
<keyword evidence="5" id="KW-1185">Reference proteome</keyword>
<evidence type="ECO:0000313" key="3">
    <source>
        <dbReference type="EMBL" id="ADL24765.1"/>
    </source>
</evidence>
<dbReference type="OrthoDB" id="9809074at2"/>
<dbReference type="EMBL" id="CP002158">
    <property type="protein sequence ID" value="ADL24765.1"/>
    <property type="molecule type" value="Genomic_DNA"/>
</dbReference>
<keyword evidence="1" id="KW-1133">Transmembrane helix</keyword>
<accession>C9RNU1</accession>
<dbReference type="RefSeq" id="WP_014544940.1">
    <property type="nucleotide sequence ID" value="NC_013410.1"/>
</dbReference>
<dbReference type="KEGG" id="fsc:FSU_0082"/>
<feature type="transmembrane region" description="Helical" evidence="1">
    <location>
        <begin position="112"/>
        <end position="133"/>
    </location>
</feature>
<reference evidence="2 5" key="1">
    <citation type="submission" date="2009-10" db="EMBL/GenBank/DDBJ databases">
        <title>Complete sequence of Fibrobacter succinogenes subsp. succinogenes S85.</title>
        <authorList>
            <consortium name="US DOE Joint Genome Institute"/>
            <person name="Lucas S."/>
            <person name="Copeland A."/>
            <person name="Lapidus A."/>
            <person name="Glavina del Rio T."/>
            <person name="Tice H."/>
            <person name="Bruce D."/>
            <person name="Goodwin L."/>
            <person name="Pitluck S."/>
            <person name="Chertkov O."/>
            <person name="Detter J.C."/>
            <person name="Han C."/>
            <person name="Tapia R."/>
            <person name="Larimer F."/>
            <person name="Land M."/>
            <person name="Hauser L."/>
            <person name="Kyrpides N."/>
            <person name="Mikhailova N."/>
            <person name="Weimer P.J."/>
            <person name="Stevenson D.M."/>
            <person name="Boyum J."/>
            <person name="Brumm P.I."/>
            <person name="Mead D."/>
        </authorList>
    </citation>
    <scope>NUCLEOTIDE SEQUENCE [LARGE SCALE GENOMIC DNA]</scope>
    <source>
        <strain evidence="5">ATCC 19169 / S85</strain>
        <strain evidence="2">S85</strain>
    </source>
</reference>
<dbReference type="HOGENOM" id="CLU_1545334_0_0_0"/>
<evidence type="ECO:0000313" key="2">
    <source>
        <dbReference type="EMBL" id="ACX76409.1"/>
    </source>
</evidence>
<dbReference type="STRING" id="59374.FSU_0082"/>
<feature type="transmembrane region" description="Helical" evidence="1">
    <location>
        <begin position="153"/>
        <end position="172"/>
    </location>
</feature>
<dbReference type="Proteomes" id="UP000001497">
    <property type="component" value="Chromosome"/>
</dbReference>
<organism evidence="3 4">
    <name type="scientific">Fibrobacter succinogenes (strain ATCC 19169 / S85)</name>
    <dbReference type="NCBI Taxonomy" id="59374"/>
    <lineage>
        <taxon>Bacteria</taxon>
        <taxon>Pseudomonadati</taxon>
        <taxon>Fibrobacterota</taxon>
        <taxon>Fibrobacteria</taxon>
        <taxon>Fibrobacterales</taxon>
        <taxon>Fibrobacteraceae</taxon>
        <taxon>Fibrobacter</taxon>
    </lineage>
</organism>
<reference evidence="4" key="2">
    <citation type="submission" date="2010-08" db="EMBL/GenBank/DDBJ databases">
        <title>Complete sequence of Fibrobacter succinogenes subsp. succinogenes S85.</title>
        <authorList>
            <person name="Durkin A.S."/>
            <person name="Nelson K.E."/>
            <person name="Morrison M."/>
            <person name="Forsberg C.W."/>
            <person name="Wilson D.B."/>
            <person name="Russell J.B."/>
            <person name="Cann I.K.O."/>
            <person name="Mackie R.I."/>
            <person name="White B.A."/>
        </authorList>
    </citation>
    <scope>NUCLEOTIDE SEQUENCE [LARGE SCALE GENOMIC DNA]</scope>
    <source>
        <strain evidence="4">ATCC 19169 / S85</strain>
    </source>
</reference>
<evidence type="ECO:0000313" key="4">
    <source>
        <dbReference type="Proteomes" id="UP000000517"/>
    </source>
</evidence>
<dbReference type="AlphaFoldDB" id="C9RNU1"/>
<dbReference type="EMBL" id="CP001792">
    <property type="protein sequence ID" value="ACX76409.1"/>
    <property type="molecule type" value="Genomic_DNA"/>
</dbReference>
<evidence type="ECO:0000256" key="1">
    <source>
        <dbReference type="SAM" id="Phobius"/>
    </source>
</evidence>
<dbReference type="KEGG" id="fsu:Fisuc_2826"/>
<proteinExistence type="predicted"/>
<dbReference type="Proteomes" id="UP000000517">
    <property type="component" value="Chromosome"/>
</dbReference>
<feature type="transmembrane region" description="Helical" evidence="1">
    <location>
        <begin position="80"/>
        <end position="100"/>
    </location>
</feature>
<gene>
    <name evidence="2" type="ordered locus">Fisuc_2826</name>
    <name evidence="3" type="ordered locus">FSU_0082</name>
</gene>
<reference evidence="3" key="3">
    <citation type="submission" date="2010-08" db="EMBL/GenBank/DDBJ databases">
        <authorList>
            <person name="Durkin A.S."/>
            <person name="Nelson K.E."/>
            <person name="Morrison M."/>
            <person name="Forsberg C.W."/>
            <person name="Wilson D.B."/>
            <person name="Russell J.B."/>
            <person name="Cann I.K.O."/>
            <person name="Mackie R.I."/>
            <person name="White B.A."/>
        </authorList>
    </citation>
    <scope>NUCLEOTIDE SEQUENCE</scope>
    <source>
        <strain evidence="3">S85</strain>
    </source>
</reference>